<comment type="caution">
    <text evidence="3">The sequence shown here is derived from an EMBL/GenBank/DDBJ whole genome shotgun (WGS) entry which is preliminary data.</text>
</comment>
<evidence type="ECO:0000313" key="4">
    <source>
        <dbReference type="Proteomes" id="UP001175001"/>
    </source>
</evidence>
<protein>
    <submittedName>
        <fullName evidence="3">Neurofilament heavy polypeptide</fullName>
    </submittedName>
</protein>
<keyword evidence="4" id="KW-1185">Reference proteome</keyword>
<evidence type="ECO:0000313" key="3">
    <source>
        <dbReference type="EMBL" id="KAK0647762.1"/>
    </source>
</evidence>
<dbReference type="InterPro" id="IPR018959">
    <property type="entry name" value="DUF1989"/>
</dbReference>
<evidence type="ECO:0000259" key="2">
    <source>
        <dbReference type="Pfam" id="PF09347"/>
    </source>
</evidence>
<dbReference type="PANTHER" id="PTHR31527:SF0">
    <property type="entry name" value="RE64534P"/>
    <property type="match status" value="1"/>
</dbReference>
<gene>
    <name evidence="3" type="primary">NEFH</name>
    <name evidence="3" type="ORF">DIS24_g7404</name>
</gene>
<sequence length="802" mass="85330">MLAHAQMTGQRQSVPARHGIATFVPKGHSIKVINTYGSQVISTWVFALHKPPTEESEAEERAAEEAFNQAQQEAEREVNAQLQQPAAGDIQPGENTSDVVVVDKHEEPVGDQKMPSQDEAQTTTEAPAIPTAKPTIQTVDGKKVRSWSSYVPSVPSVSALRYRSKASAAQASKDAAKISEEQGEGSSKDNAEVKPEELKKDGTESKETDKVEAVESEVSDHAVQADDEGVKVAGTTTPSDKSEDDYTDAKSVQSSRSWGSYLPSIRARAKAAYGMDPKAGTGDKEKGSQRTWLSYLPSGASFTSYLPSNSKDALSAFASSHHRDPTKSYAEQLYEFSKTPVGAASLSAATGSGTAGSLYAAYSAYTKLQAARSRTEPMEYLSLPHTIDALQKLSPEPGDTLISNLHEPLLTLLEDTSPPAATAATDSSSSAAAAIPLRHGTILPACDPTTYKNLAGPDANGEEHGSCAENLVLALQEFNKSTGLKGPRTVGADVTLNSAPVPLSLFMNTSVRQQEQDSGSSSSGSGNVVVEEPRKFEGGKWGKGGEKGGWVKFRAERDVVVIMSACPMDVGPTNAGRCMAANFVVEEPVCEEKVEEEKEEGEKGEEKGKEKAKVQTTSEQINGKKVEAKKAQVKKEVKKPAAATAAAAAAATPAPDVKGKRRDSAHGIAEGAQPKVKKTPVEDRAKSPTENTAKAAVENKTKTPVESRAKTPVENRAKIPVENRAKSPVENRAKSPVERVKSPFGNIVKNPFENRAKSPVSGVQSPRTGASTPCSEAIRNMPRPGKKKPKKLERRSSSKAPV</sequence>
<reference evidence="3" key="1">
    <citation type="submission" date="2023-06" db="EMBL/GenBank/DDBJ databases">
        <title>Multi-omics analyses reveal the molecular pathogenesis toolkit of Lasiodiplodia hormozganensis, a cross-kingdom pathogen.</title>
        <authorList>
            <person name="Felix C."/>
            <person name="Meneses R."/>
            <person name="Goncalves M.F.M."/>
            <person name="Tilleman L."/>
            <person name="Duarte A.S."/>
            <person name="Jorrin-Novo J.V."/>
            <person name="Van De Peer Y."/>
            <person name="Deforce D."/>
            <person name="Van Nieuwerburgh F."/>
            <person name="Esteves A.C."/>
            <person name="Alves A."/>
        </authorList>
    </citation>
    <scope>NUCLEOTIDE SEQUENCE</scope>
    <source>
        <strain evidence="3">CBS 339.90</strain>
    </source>
</reference>
<dbReference type="PANTHER" id="PTHR31527">
    <property type="entry name" value="RE64534P"/>
    <property type="match status" value="1"/>
</dbReference>
<dbReference type="EMBL" id="JAUJDW010000044">
    <property type="protein sequence ID" value="KAK0647762.1"/>
    <property type="molecule type" value="Genomic_DNA"/>
</dbReference>
<dbReference type="Pfam" id="PF09347">
    <property type="entry name" value="DUF1989"/>
    <property type="match status" value="1"/>
</dbReference>
<dbReference type="AlphaFoldDB" id="A0AA39Y825"/>
<feature type="compositionally biased region" description="Basic residues" evidence="1">
    <location>
        <begin position="784"/>
        <end position="793"/>
    </location>
</feature>
<feature type="region of interest" description="Disordered" evidence="1">
    <location>
        <begin position="167"/>
        <end position="257"/>
    </location>
</feature>
<feature type="compositionally biased region" description="Basic and acidic residues" evidence="1">
    <location>
        <begin position="697"/>
        <end position="741"/>
    </location>
</feature>
<feature type="region of interest" description="Disordered" evidence="1">
    <location>
        <begin position="52"/>
        <end position="78"/>
    </location>
</feature>
<feature type="compositionally biased region" description="Basic and acidic residues" evidence="1">
    <location>
        <begin position="590"/>
        <end position="613"/>
    </location>
</feature>
<feature type="region of interest" description="Disordered" evidence="1">
    <location>
        <begin position="107"/>
        <end position="150"/>
    </location>
</feature>
<feature type="compositionally biased region" description="Low complexity" evidence="1">
    <location>
        <begin position="640"/>
        <end position="655"/>
    </location>
</feature>
<name>A0AA39Y825_9PEZI</name>
<proteinExistence type="predicted"/>
<feature type="region of interest" description="Disordered" evidence="1">
    <location>
        <begin position="590"/>
        <end position="802"/>
    </location>
</feature>
<feature type="compositionally biased region" description="Basic and acidic residues" evidence="1">
    <location>
        <begin position="622"/>
        <end position="639"/>
    </location>
</feature>
<feature type="compositionally biased region" description="Polar residues" evidence="1">
    <location>
        <begin position="761"/>
        <end position="774"/>
    </location>
</feature>
<feature type="compositionally biased region" description="Basic and acidic residues" evidence="1">
    <location>
        <begin position="531"/>
        <end position="542"/>
    </location>
</feature>
<accession>A0AA39Y825</accession>
<feature type="compositionally biased region" description="Polar residues" evidence="1">
    <location>
        <begin position="114"/>
        <end position="125"/>
    </location>
</feature>
<feature type="compositionally biased region" description="Basic and acidic residues" evidence="1">
    <location>
        <begin position="174"/>
        <end position="230"/>
    </location>
</feature>
<dbReference type="Proteomes" id="UP001175001">
    <property type="component" value="Unassembled WGS sequence"/>
</dbReference>
<feature type="region of interest" description="Disordered" evidence="1">
    <location>
        <begin position="511"/>
        <end position="542"/>
    </location>
</feature>
<feature type="domain" description="DUF1989" evidence="2">
    <location>
        <begin position="374"/>
        <end position="516"/>
    </location>
</feature>
<evidence type="ECO:0000256" key="1">
    <source>
        <dbReference type="SAM" id="MobiDB-lite"/>
    </source>
</evidence>
<organism evidence="3 4">
    <name type="scientific">Lasiodiplodia hormozganensis</name>
    <dbReference type="NCBI Taxonomy" id="869390"/>
    <lineage>
        <taxon>Eukaryota</taxon>
        <taxon>Fungi</taxon>
        <taxon>Dikarya</taxon>
        <taxon>Ascomycota</taxon>
        <taxon>Pezizomycotina</taxon>
        <taxon>Dothideomycetes</taxon>
        <taxon>Dothideomycetes incertae sedis</taxon>
        <taxon>Botryosphaeriales</taxon>
        <taxon>Botryosphaeriaceae</taxon>
        <taxon>Lasiodiplodia</taxon>
    </lineage>
</organism>